<dbReference type="Gene3D" id="3.30.40.10">
    <property type="entry name" value="Zinc/RING finger domain, C3HC4 (zinc finger)"/>
    <property type="match status" value="1"/>
</dbReference>
<dbReference type="SUPFAM" id="SSF57850">
    <property type="entry name" value="RING/U-box"/>
    <property type="match status" value="1"/>
</dbReference>
<dbReference type="InterPro" id="IPR039577">
    <property type="entry name" value="Rad18"/>
</dbReference>
<organism evidence="23 24">
    <name type="scientific">Smittium megazygosporum</name>
    <dbReference type="NCBI Taxonomy" id="133381"/>
    <lineage>
        <taxon>Eukaryota</taxon>
        <taxon>Fungi</taxon>
        <taxon>Fungi incertae sedis</taxon>
        <taxon>Zoopagomycota</taxon>
        <taxon>Kickxellomycotina</taxon>
        <taxon>Harpellomycetes</taxon>
        <taxon>Harpellales</taxon>
        <taxon>Legeriomycetaceae</taxon>
        <taxon>Smittium</taxon>
    </lineage>
</organism>
<keyword evidence="9 20" id="KW-0227">DNA damage</keyword>
<keyword evidence="7" id="KW-0808">Transferase</keyword>
<dbReference type="PROSITE" id="PS51908">
    <property type="entry name" value="ZF_UBZ4"/>
    <property type="match status" value="1"/>
</dbReference>
<dbReference type="EC" id="2.3.2.27" evidence="5"/>
<evidence type="ECO:0000256" key="1">
    <source>
        <dbReference type="ARBA" id="ARBA00000900"/>
    </source>
</evidence>
<evidence type="ECO:0000256" key="14">
    <source>
        <dbReference type="ARBA" id="ARBA00023204"/>
    </source>
</evidence>
<dbReference type="InterPro" id="IPR017907">
    <property type="entry name" value="Znf_RING_CS"/>
</dbReference>
<keyword evidence="24" id="KW-1185">Reference proteome</keyword>
<evidence type="ECO:0000256" key="3">
    <source>
        <dbReference type="ARBA" id="ARBA00004906"/>
    </source>
</evidence>
<protein>
    <recommendedName>
        <fullName evidence="6">Postreplication repair E3 ubiquitin-protein ligase RAD18</fullName>
        <ecNumber evidence="5">2.3.2.27</ecNumber>
    </recommendedName>
    <alternativeName>
        <fullName evidence="17">Postreplication repair E3 ubiquitin-protein ligase rad18</fullName>
    </alternativeName>
    <alternativeName>
        <fullName evidence="16 18">RING-type E3 ubiquitin transferase RAD18</fullName>
    </alternativeName>
</protein>
<dbReference type="EMBL" id="MBFS01000108">
    <property type="protein sequence ID" value="PVV04567.1"/>
    <property type="molecule type" value="Genomic_DNA"/>
</dbReference>
<keyword evidence="13" id="KW-0238">DNA-binding</keyword>
<evidence type="ECO:0000256" key="15">
    <source>
        <dbReference type="ARBA" id="ARBA00023242"/>
    </source>
</evidence>
<keyword evidence="14 20" id="KW-0234">DNA repair</keyword>
<gene>
    <name evidence="23" type="ORF">BB560_000930</name>
</gene>
<keyword evidence="8" id="KW-0479">Metal-binding</keyword>
<dbReference type="GO" id="GO:0006281">
    <property type="term" value="P:DNA repair"/>
    <property type="evidence" value="ECO:0007669"/>
    <property type="project" value="UniProtKB-KW"/>
</dbReference>
<dbReference type="STRING" id="133381.A0A2T9ZJ75"/>
<dbReference type="Gene3D" id="3.30.160.60">
    <property type="entry name" value="Classic Zinc Finger"/>
    <property type="match status" value="1"/>
</dbReference>
<evidence type="ECO:0000313" key="23">
    <source>
        <dbReference type="EMBL" id="PVV04567.1"/>
    </source>
</evidence>
<dbReference type="InterPro" id="IPR006642">
    <property type="entry name" value="Rad18_UBZ4"/>
</dbReference>
<accession>A0A2T9ZJ75</accession>
<evidence type="ECO:0000256" key="11">
    <source>
        <dbReference type="ARBA" id="ARBA00022786"/>
    </source>
</evidence>
<evidence type="ECO:0000256" key="20">
    <source>
        <dbReference type="PROSITE-ProRule" id="PRU01256"/>
    </source>
</evidence>
<evidence type="ECO:0000256" key="13">
    <source>
        <dbReference type="ARBA" id="ARBA00023125"/>
    </source>
</evidence>
<dbReference type="Proteomes" id="UP000245609">
    <property type="component" value="Unassembled WGS sequence"/>
</dbReference>
<dbReference type="OrthoDB" id="9049620at2759"/>
<evidence type="ECO:0000256" key="6">
    <source>
        <dbReference type="ARBA" id="ARBA00015551"/>
    </source>
</evidence>
<dbReference type="GO" id="GO:0003697">
    <property type="term" value="F:single-stranded DNA binding"/>
    <property type="evidence" value="ECO:0007669"/>
    <property type="project" value="InterPro"/>
</dbReference>
<dbReference type="FunFam" id="3.30.40.10:FF:000172">
    <property type="entry name" value="E3 ubiquitin-protein ligase RAD18"/>
    <property type="match status" value="1"/>
</dbReference>
<proteinExistence type="inferred from homology"/>
<comment type="pathway">
    <text evidence="3">Protein modification; protein ubiquitination.</text>
</comment>
<dbReference type="InterPro" id="IPR013083">
    <property type="entry name" value="Znf_RING/FYVE/PHD"/>
</dbReference>
<comment type="catalytic activity">
    <reaction evidence="1">
        <text>S-ubiquitinyl-[E2 ubiquitin-conjugating enzyme]-L-cysteine + [acceptor protein]-L-lysine = [E2 ubiquitin-conjugating enzyme]-L-cysteine + N(6)-ubiquitinyl-[acceptor protein]-L-lysine.</text>
        <dbReference type="EC" id="2.3.2.27"/>
    </reaction>
</comment>
<dbReference type="AlphaFoldDB" id="A0A2T9ZJ75"/>
<evidence type="ECO:0000256" key="5">
    <source>
        <dbReference type="ARBA" id="ARBA00012483"/>
    </source>
</evidence>
<evidence type="ECO:0000256" key="16">
    <source>
        <dbReference type="ARBA" id="ARBA00031783"/>
    </source>
</evidence>
<evidence type="ECO:0000256" key="17">
    <source>
        <dbReference type="ARBA" id="ARBA00074353"/>
    </source>
</evidence>
<evidence type="ECO:0000259" key="21">
    <source>
        <dbReference type="PROSITE" id="PS50089"/>
    </source>
</evidence>
<dbReference type="GO" id="GO:0008270">
    <property type="term" value="F:zinc ion binding"/>
    <property type="evidence" value="ECO:0007669"/>
    <property type="project" value="UniProtKB-KW"/>
</dbReference>
<dbReference type="Pfam" id="PF13923">
    <property type="entry name" value="zf-C3HC4_2"/>
    <property type="match status" value="1"/>
</dbReference>
<dbReference type="PANTHER" id="PTHR14134:SF2">
    <property type="entry name" value="E3 UBIQUITIN-PROTEIN LIGASE RAD18"/>
    <property type="match status" value="1"/>
</dbReference>
<keyword evidence="15" id="KW-0539">Nucleus</keyword>
<comment type="subcellular location">
    <subcellularLocation>
        <location evidence="2">Nucleus</location>
    </subcellularLocation>
</comment>
<dbReference type="GO" id="GO:0006301">
    <property type="term" value="P:DNA damage tolerance"/>
    <property type="evidence" value="ECO:0007669"/>
    <property type="project" value="InterPro"/>
</dbReference>
<evidence type="ECO:0000256" key="9">
    <source>
        <dbReference type="ARBA" id="ARBA00022763"/>
    </source>
</evidence>
<evidence type="ECO:0000313" key="24">
    <source>
        <dbReference type="Proteomes" id="UP000245609"/>
    </source>
</evidence>
<dbReference type="GO" id="GO:0061630">
    <property type="term" value="F:ubiquitin protein ligase activity"/>
    <property type="evidence" value="ECO:0007669"/>
    <property type="project" value="UniProtKB-EC"/>
</dbReference>
<dbReference type="InterPro" id="IPR001841">
    <property type="entry name" value="Znf_RING"/>
</dbReference>
<evidence type="ECO:0000256" key="12">
    <source>
        <dbReference type="ARBA" id="ARBA00022833"/>
    </source>
</evidence>
<dbReference type="PROSITE" id="PS50089">
    <property type="entry name" value="ZF_RING_2"/>
    <property type="match status" value="1"/>
</dbReference>
<evidence type="ECO:0000256" key="10">
    <source>
        <dbReference type="ARBA" id="ARBA00022771"/>
    </source>
</evidence>
<keyword evidence="11" id="KW-0833">Ubl conjugation pathway</keyword>
<evidence type="ECO:0000256" key="7">
    <source>
        <dbReference type="ARBA" id="ARBA00022679"/>
    </source>
</evidence>
<feature type="domain" description="UBZ4-type" evidence="22">
    <location>
        <begin position="167"/>
        <end position="194"/>
    </location>
</feature>
<reference evidence="23 24" key="1">
    <citation type="journal article" date="2018" name="MBio">
        <title>Comparative Genomics Reveals the Core Gene Toolbox for the Fungus-Insect Symbiosis.</title>
        <authorList>
            <person name="Wang Y."/>
            <person name="Stata M."/>
            <person name="Wang W."/>
            <person name="Stajich J.E."/>
            <person name="White M.M."/>
            <person name="Moncalvo J.M."/>
        </authorList>
    </citation>
    <scope>NUCLEOTIDE SEQUENCE [LARGE SCALE GENOMIC DNA]</scope>
    <source>
        <strain evidence="23 24">SC-DP-2</strain>
    </source>
</reference>
<name>A0A2T9ZJ75_9FUNG</name>
<dbReference type="PROSITE" id="PS00518">
    <property type="entry name" value="ZF_RING_1"/>
    <property type="match status" value="1"/>
</dbReference>
<evidence type="ECO:0000256" key="19">
    <source>
        <dbReference type="PROSITE-ProRule" id="PRU00175"/>
    </source>
</evidence>
<sequence length="253" mass="29097">MKEDSIDDPSEWPSGFPELREMDELLRCPICHEFLDATLMSENCSHVYCSLCIRRSLNVKKQCPCCFFDLNENQLLQVRHLDQVVSVFKKARTNLLGAIESLAKANNDENVQTVEKDNSLQHISYENKNLTVADNKTPEFLEEDDFVPSQRNSLMKKRKFEESLVKMVECPKCGKFVSEPKLNIHLDDCLDIESSSVQPKGKPSISLFSVFGNKRKEKAKKNRIITFFTKTNETGVFSFVRFQTPENIKGIFK</sequence>
<dbReference type="SMART" id="SM00734">
    <property type="entry name" value="ZnF_Rad18"/>
    <property type="match status" value="1"/>
</dbReference>
<dbReference type="SMART" id="SM00184">
    <property type="entry name" value="RING"/>
    <property type="match status" value="1"/>
</dbReference>
<evidence type="ECO:0000256" key="18">
    <source>
        <dbReference type="ARBA" id="ARBA00082369"/>
    </source>
</evidence>
<evidence type="ECO:0000256" key="4">
    <source>
        <dbReference type="ARBA" id="ARBA00009506"/>
    </source>
</evidence>
<dbReference type="GO" id="GO:0097505">
    <property type="term" value="C:Rad6-Rad18 complex"/>
    <property type="evidence" value="ECO:0007669"/>
    <property type="project" value="TreeGrafter"/>
</dbReference>
<evidence type="ECO:0000256" key="8">
    <source>
        <dbReference type="ARBA" id="ARBA00022723"/>
    </source>
</evidence>
<comment type="similarity">
    <text evidence="4">Belongs to the RAD18 family.</text>
</comment>
<dbReference type="GO" id="GO:0005634">
    <property type="term" value="C:nucleus"/>
    <property type="evidence" value="ECO:0007669"/>
    <property type="project" value="UniProtKB-SubCell"/>
</dbReference>
<keyword evidence="10 19" id="KW-0863">Zinc-finger</keyword>
<dbReference type="PANTHER" id="PTHR14134">
    <property type="entry name" value="E3 UBIQUITIN-PROTEIN LIGASE RAD18"/>
    <property type="match status" value="1"/>
</dbReference>
<keyword evidence="12" id="KW-0862">Zinc</keyword>
<evidence type="ECO:0000256" key="2">
    <source>
        <dbReference type="ARBA" id="ARBA00004123"/>
    </source>
</evidence>
<comment type="caution">
    <text evidence="23">The sequence shown here is derived from an EMBL/GenBank/DDBJ whole genome shotgun (WGS) entry which is preliminary data.</text>
</comment>
<dbReference type="GO" id="GO:0006513">
    <property type="term" value="P:protein monoubiquitination"/>
    <property type="evidence" value="ECO:0007669"/>
    <property type="project" value="InterPro"/>
</dbReference>
<feature type="domain" description="RING-type" evidence="21">
    <location>
        <begin position="28"/>
        <end position="66"/>
    </location>
</feature>
<evidence type="ECO:0000259" key="22">
    <source>
        <dbReference type="PROSITE" id="PS51908"/>
    </source>
</evidence>